<dbReference type="EMBL" id="ML987199">
    <property type="protein sequence ID" value="KAF2246266.1"/>
    <property type="molecule type" value="Genomic_DNA"/>
</dbReference>
<dbReference type="Proteomes" id="UP000800094">
    <property type="component" value="Unassembled WGS sequence"/>
</dbReference>
<accession>A0A6A6I7E2</accession>
<protein>
    <submittedName>
        <fullName evidence="1">Uncharacterized protein</fullName>
    </submittedName>
</protein>
<dbReference type="AlphaFoldDB" id="A0A6A6I7E2"/>
<proteinExistence type="predicted"/>
<sequence length="159" mass="17930">MVSASAQSRRDLGSTAHGRLVHLTSLIESLGKALGEVDTRISRLDTIANRTAKLQAIPPILFNLDNIEAWIQGYVYEKRDPYDHPIGDTPPITPDSLEHGELLLGRVSKFVDYLKLDSQEKRHDAAATIIRARSTLDHYTTLAYTKRYLLHIEQRLLLS</sequence>
<evidence type="ECO:0000313" key="2">
    <source>
        <dbReference type="Proteomes" id="UP000800094"/>
    </source>
</evidence>
<name>A0A6A6I7E2_9PLEO</name>
<dbReference type="RefSeq" id="XP_033681270.1">
    <property type="nucleotide sequence ID" value="XM_033833687.1"/>
</dbReference>
<gene>
    <name evidence="1" type="ORF">BU26DRAFT_567753</name>
</gene>
<reference evidence="1" key="1">
    <citation type="journal article" date="2020" name="Stud. Mycol.">
        <title>101 Dothideomycetes genomes: a test case for predicting lifestyles and emergence of pathogens.</title>
        <authorList>
            <person name="Haridas S."/>
            <person name="Albert R."/>
            <person name="Binder M."/>
            <person name="Bloem J."/>
            <person name="Labutti K."/>
            <person name="Salamov A."/>
            <person name="Andreopoulos B."/>
            <person name="Baker S."/>
            <person name="Barry K."/>
            <person name="Bills G."/>
            <person name="Bluhm B."/>
            <person name="Cannon C."/>
            <person name="Castanera R."/>
            <person name="Culley D."/>
            <person name="Daum C."/>
            <person name="Ezra D."/>
            <person name="Gonzalez J."/>
            <person name="Henrissat B."/>
            <person name="Kuo A."/>
            <person name="Liang C."/>
            <person name="Lipzen A."/>
            <person name="Lutzoni F."/>
            <person name="Magnuson J."/>
            <person name="Mondo S."/>
            <person name="Nolan M."/>
            <person name="Ohm R."/>
            <person name="Pangilinan J."/>
            <person name="Park H.-J."/>
            <person name="Ramirez L."/>
            <person name="Alfaro M."/>
            <person name="Sun H."/>
            <person name="Tritt A."/>
            <person name="Yoshinaga Y."/>
            <person name="Zwiers L.-H."/>
            <person name="Turgeon B."/>
            <person name="Goodwin S."/>
            <person name="Spatafora J."/>
            <person name="Crous P."/>
            <person name="Grigoriev I."/>
        </authorList>
    </citation>
    <scope>NUCLEOTIDE SEQUENCE</scope>
    <source>
        <strain evidence="1">CBS 122368</strain>
    </source>
</reference>
<organism evidence="1 2">
    <name type="scientific">Trematosphaeria pertusa</name>
    <dbReference type="NCBI Taxonomy" id="390896"/>
    <lineage>
        <taxon>Eukaryota</taxon>
        <taxon>Fungi</taxon>
        <taxon>Dikarya</taxon>
        <taxon>Ascomycota</taxon>
        <taxon>Pezizomycotina</taxon>
        <taxon>Dothideomycetes</taxon>
        <taxon>Pleosporomycetidae</taxon>
        <taxon>Pleosporales</taxon>
        <taxon>Massarineae</taxon>
        <taxon>Trematosphaeriaceae</taxon>
        <taxon>Trematosphaeria</taxon>
    </lineage>
</organism>
<keyword evidence="2" id="KW-1185">Reference proteome</keyword>
<dbReference type="GeneID" id="54587017"/>
<evidence type="ECO:0000313" key="1">
    <source>
        <dbReference type="EMBL" id="KAF2246266.1"/>
    </source>
</evidence>